<gene>
    <name evidence="4" type="ORF">ETSY1_17675</name>
</gene>
<reference evidence="4 5" key="1">
    <citation type="journal article" date="2014" name="Nature">
        <title>An environmental bacterial taxon with a large and distinct metabolic repertoire.</title>
        <authorList>
            <person name="Wilson M.C."/>
            <person name="Mori T."/>
            <person name="Ruckert C."/>
            <person name="Uria A.R."/>
            <person name="Helf M.J."/>
            <person name="Takada K."/>
            <person name="Gernert C."/>
            <person name="Steffens U.A."/>
            <person name="Heycke N."/>
            <person name="Schmitt S."/>
            <person name="Rinke C."/>
            <person name="Helfrich E.J."/>
            <person name="Brachmann A.O."/>
            <person name="Gurgui C."/>
            <person name="Wakimoto T."/>
            <person name="Kracht M."/>
            <person name="Crusemann M."/>
            <person name="Hentschel U."/>
            <person name="Abe I."/>
            <person name="Matsunaga S."/>
            <person name="Kalinowski J."/>
            <person name="Takeyama H."/>
            <person name="Piel J."/>
        </authorList>
    </citation>
    <scope>NUCLEOTIDE SEQUENCE [LARGE SCALE GENOMIC DNA]</scope>
    <source>
        <strain evidence="5">TSY1</strain>
    </source>
</reference>
<evidence type="ECO:0008006" key="6">
    <source>
        <dbReference type="Google" id="ProtNLM"/>
    </source>
</evidence>
<dbReference type="Pfam" id="PF07695">
    <property type="entry name" value="7TMR-DISM_7TM"/>
    <property type="match status" value="1"/>
</dbReference>
<dbReference type="InterPro" id="IPR011622">
    <property type="entry name" value="7TMR_DISM_rcpt_extracell_dom2"/>
</dbReference>
<evidence type="ECO:0000259" key="2">
    <source>
        <dbReference type="Pfam" id="PF07695"/>
    </source>
</evidence>
<dbReference type="Gene3D" id="2.60.40.2380">
    <property type="match status" value="1"/>
</dbReference>
<feature type="transmembrane region" description="Helical" evidence="1">
    <location>
        <begin position="240"/>
        <end position="261"/>
    </location>
</feature>
<dbReference type="HOGENOM" id="CLU_929654_0_0_7"/>
<dbReference type="EMBL" id="AZHW01000528">
    <property type="protein sequence ID" value="ETW98715.1"/>
    <property type="molecule type" value="Genomic_DNA"/>
</dbReference>
<evidence type="ECO:0000313" key="5">
    <source>
        <dbReference type="Proteomes" id="UP000019141"/>
    </source>
</evidence>
<protein>
    <recommendedName>
        <fullName evidence="6">7TM-DISM receptor extracellular domain-containing protein</fullName>
    </recommendedName>
</protein>
<keyword evidence="5" id="KW-1185">Reference proteome</keyword>
<feature type="domain" description="7TM-DISM receptor extracellular" evidence="2">
    <location>
        <begin position="177"/>
        <end position="294"/>
    </location>
</feature>
<evidence type="ECO:0000259" key="3">
    <source>
        <dbReference type="Pfam" id="PF07696"/>
    </source>
</evidence>
<feature type="transmembrane region" description="Helical" evidence="1">
    <location>
        <begin position="273"/>
        <end position="292"/>
    </location>
</feature>
<evidence type="ECO:0000256" key="1">
    <source>
        <dbReference type="SAM" id="Phobius"/>
    </source>
</evidence>
<dbReference type="AlphaFoldDB" id="W4LLX4"/>
<sequence length="299" mass="34535">MNQVVFCLLFFFATSTHVLSQVITIDEKSPKAINITDQLEYFIDKDRVLELEELSQFAELDGHFMDFGFTRARIWLRFEVQNLTGNKLVLTFNNRLTDRVELIVDPNRPQAERSVSGGTIPYQKRPVSSPIPTFILKPNNHVQQVFVSIESTDEITGKLVLKQEQDYWKDEKRMSVAYGFYYGAMSLLLLVCWGLYLKTRDHWYLYVSPAIAFLMVWILSHSGNINDFVKINGPALFWNISQLNFLLAHLLVLLIVSQKVFSIKARSPWLSRLLNGLSILIFVIVMVTSTHYHPQNALE</sequence>
<feature type="transmembrane region" description="Helical" evidence="1">
    <location>
        <begin position="203"/>
        <end position="220"/>
    </location>
</feature>
<keyword evidence="1" id="KW-0472">Membrane</keyword>
<dbReference type="InterPro" id="IPR011623">
    <property type="entry name" value="7TMR_DISM_rcpt_extracell_dom1"/>
</dbReference>
<name>W4LLX4_ENTF1</name>
<feature type="transmembrane region" description="Helical" evidence="1">
    <location>
        <begin position="179"/>
        <end position="196"/>
    </location>
</feature>
<proteinExistence type="predicted"/>
<accession>W4LLX4</accession>
<evidence type="ECO:0000313" key="4">
    <source>
        <dbReference type="EMBL" id="ETW98715.1"/>
    </source>
</evidence>
<keyword evidence="1" id="KW-0812">Transmembrane</keyword>
<dbReference type="Pfam" id="PF07696">
    <property type="entry name" value="7TMR-DISMED2"/>
    <property type="match status" value="1"/>
</dbReference>
<dbReference type="Proteomes" id="UP000019141">
    <property type="component" value="Unassembled WGS sequence"/>
</dbReference>
<keyword evidence="1" id="KW-1133">Transmembrane helix</keyword>
<organism evidence="4 5">
    <name type="scientific">Entotheonella factor</name>
    <dbReference type="NCBI Taxonomy" id="1429438"/>
    <lineage>
        <taxon>Bacteria</taxon>
        <taxon>Pseudomonadati</taxon>
        <taxon>Nitrospinota/Tectimicrobiota group</taxon>
        <taxon>Candidatus Tectimicrobiota</taxon>
        <taxon>Candidatus Entotheonellia</taxon>
        <taxon>Candidatus Entotheonellales</taxon>
        <taxon>Candidatus Entotheonellaceae</taxon>
        <taxon>Candidatus Entotheonella</taxon>
    </lineage>
</organism>
<comment type="caution">
    <text evidence="4">The sequence shown here is derived from an EMBL/GenBank/DDBJ whole genome shotgun (WGS) entry which is preliminary data.</text>
</comment>
<feature type="domain" description="7TM-DISM receptor extracellular" evidence="3">
    <location>
        <begin position="37"/>
        <end position="161"/>
    </location>
</feature>